<dbReference type="OrthoDB" id="1321863at2"/>
<comment type="caution">
    <text evidence="4">The sequence shown here is derived from an EMBL/GenBank/DDBJ whole genome shotgun (WGS) entry which is preliminary data.</text>
</comment>
<keyword evidence="6" id="KW-1185">Reference proteome</keyword>
<evidence type="ECO:0000259" key="2">
    <source>
        <dbReference type="Pfam" id="PF08862"/>
    </source>
</evidence>
<evidence type="ECO:0000313" key="3">
    <source>
        <dbReference type="EMBL" id="KAA8820743.1"/>
    </source>
</evidence>
<evidence type="ECO:0000313" key="5">
    <source>
        <dbReference type="Proteomes" id="UP000345527"/>
    </source>
</evidence>
<feature type="domain" description="DUF1828" evidence="1">
    <location>
        <begin position="36"/>
        <end position="123"/>
    </location>
</feature>
<evidence type="ECO:0000313" key="4">
    <source>
        <dbReference type="EMBL" id="KAA8821810.1"/>
    </source>
</evidence>
<feature type="domain" description="DUF1829" evidence="2">
    <location>
        <begin position="161"/>
        <end position="247"/>
    </location>
</feature>
<evidence type="ECO:0000259" key="1">
    <source>
        <dbReference type="Pfam" id="PF08861"/>
    </source>
</evidence>
<dbReference type="RefSeq" id="WP_150354811.1">
    <property type="nucleotide sequence ID" value="NZ_RZNZ01000007.1"/>
</dbReference>
<dbReference type="InterPro" id="IPR014960">
    <property type="entry name" value="DUF1828"/>
</dbReference>
<gene>
    <name evidence="4" type="ORF">EM848_10125</name>
    <name evidence="3" type="ORF">EMO90_06055</name>
</gene>
<dbReference type="AlphaFoldDB" id="A0A5J5DYI1"/>
<sequence length="258" mass="29305">MTVKIQIDSIVEEYGEWLKRESSVRKYGEWREITFPFLDRSNDQLCFYVRVANGVTSFTDDGYTMASLGQSGISLTDKRRERIECAVRRFGAALNREDGQITLETEGSRPDAMNRFIQALTDVQSMVETAQHHAAEYFVDDVAAALDAHNVYYTAGVSVHGASGYEHSFDFLFQRTASQPTRFCQAPNRLDRDITERIIFGWNDTAKAKERMGSKLIVIGDDRERALREPVVQALISYNITVIPFSELPDRMHTELAA</sequence>
<dbReference type="Pfam" id="PF08861">
    <property type="entry name" value="DUF1828"/>
    <property type="match status" value="1"/>
</dbReference>
<dbReference type="EMBL" id="RZNZ01000007">
    <property type="protein sequence ID" value="KAA8820743.1"/>
    <property type="molecule type" value="Genomic_DNA"/>
</dbReference>
<dbReference type="InterPro" id="IPR014961">
    <property type="entry name" value="DUF1829"/>
</dbReference>
<accession>A0A5J5DYI1</accession>
<reference evidence="5 6" key="1">
    <citation type="journal article" date="2019" name="Syst. Appl. Microbiol.">
        <title>Characterization of Bifidobacterium species in feaces of the Egyptian fruit bat: Description of B. vespertilionis sp. nov. and B. rousetti sp. nov.</title>
        <authorList>
            <person name="Modesto M."/>
            <person name="Satti M."/>
            <person name="Watanabe K."/>
            <person name="Puglisi E."/>
            <person name="Morelli L."/>
            <person name="Huang C.-H."/>
            <person name="Liou J.-S."/>
            <person name="Miyashita M."/>
            <person name="Tamura T."/>
            <person name="Saito S."/>
            <person name="Mori K."/>
            <person name="Huang L."/>
            <person name="Sciavilla P."/>
            <person name="Sandri C."/>
            <person name="Spiezio C."/>
            <person name="Vitali F."/>
            <person name="Cavalieri D."/>
            <person name="Perpetuini G."/>
            <person name="Tofalo R."/>
            <person name="Bonetti A."/>
            <person name="Arita M."/>
            <person name="Mattarelli P."/>
        </authorList>
    </citation>
    <scope>NUCLEOTIDE SEQUENCE [LARGE SCALE GENOMIC DNA]</scope>
    <source>
        <strain evidence="3 6">RST16</strain>
        <strain evidence="4 5">RST8</strain>
    </source>
</reference>
<protein>
    <submittedName>
        <fullName evidence="4">DUF1829 domain-containing protein</fullName>
    </submittedName>
</protein>
<dbReference type="Pfam" id="PF08862">
    <property type="entry name" value="DUF1829"/>
    <property type="match status" value="1"/>
</dbReference>
<organism evidence="4 5">
    <name type="scientific">Bifidobacterium vespertilionis</name>
    <dbReference type="NCBI Taxonomy" id="2562524"/>
    <lineage>
        <taxon>Bacteria</taxon>
        <taxon>Bacillati</taxon>
        <taxon>Actinomycetota</taxon>
        <taxon>Actinomycetes</taxon>
        <taxon>Bifidobacteriales</taxon>
        <taxon>Bifidobacteriaceae</taxon>
        <taxon>Bifidobacterium</taxon>
    </lineage>
</organism>
<evidence type="ECO:0000313" key="6">
    <source>
        <dbReference type="Proteomes" id="UP000374630"/>
    </source>
</evidence>
<proteinExistence type="predicted"/>
<dbReference type="Proteomes" id="UP000374630">
    <property type="component" value="Unassembled WGS sequence"/>
</dbReference>
<dbReference type="Proteomes" id="UP000345527">
    <property type="component" value="Unassembled WGS sequence"/>
</dbReference>
<dbReference type="EMBL" id="RZOA01000024">
    <property type="protein sequence ID" value="KAA8821810.1"/>
    <property type="molecule type" value="Genomic_DNA"/>
</dbReference>
<name>A0A5J5DYI1_9BIFI</name>